<dbReference type="GO" id="GO:0046872">
    <property type="term" value="F:metal ion binding"/>
    <property type="evidence" value="ECO:0007669"/>
    <property type="project" value="UniProtKB-KW"/>
</dbReference>
<dbReference type="KEGG" id="hhg:XM38_005720"/>
<dbReference type="AlphaFoldDB" id="A0A1Z3HHA3"/>
<keyword evidence="4" id="KW-0411">Iron-sulfur</keyword>
<evidence type="ECO:0000256" key="1">
    <source>
        <dbReference type="ARBA" id="ARBA00022691"/>
    </source>
</evidence>
<dbReference type="PANTHER" id="PTHR43728">
    <property type="entry name" value="SLR0304 PROTEIN"/>
    <property type="match status" value="1"/>
</dbReference>
<dbReference type="STRING" id="1641165.XM38_10110"/>
<dbReference type="EMBL" id="CP021983">
    <property type="protein sequence ID" value="ASC69643.1"/>
    <property type="molecule type" value="Genomic_DNA"/>
</dbReference>
<dbReference type="InterPro" id="IPR024521">
    <property type="entry name" value="ArsS-like_C"/>
</dbReference>
<dbReference type="InterPro" id="IPR058240">
    <property type="entry name" value="rSAM_sf"/>
</dbReference>
<feature type="domain" description="Arsenosugar biosynthesis radical SAM protein ArsS-like C-terminal" evidence="6">
    <location>
        <begin position="223"/>
        <end position="361"/>
    </location>
</feature>
<dbReference type="NCBIfam" id="TIGR04167">
    <property type="entry name" value="rSAM_SeCys"/>
    <property type="match status" value="1"/>
</dbReference>
<dbReference type="InterPro" id="IPR013785">
    <property type="entry name" value="Aldolase_TIM"/>
</dbReference>
<dbReference type="PANTHER" id="PTHR43728:SF1">
    <property type="entry name" value="FE-S OXIDOREDUCTASE"/>
    <property type="match status" value="1"/>
</dbReference>
<evidence type="ECO:0000259" key="5">
    <source>
        <dbReference type="Pfam" id="PF04055"/>
    </source>
</evidence>
<dbReference type="CDD" id="cd01335">
    <property type="entry name" value="Radical_SAM"/>
    <property type="match status" value="1"/>
</dbReference>
<dbReference type="Pfam" id="PF04055">
    <property type="entry name" value="Radical_SAM"/>
    <property type="match status" value="1"/>
</dbReference>
<protein>
    <submittedName>
        <fullName evidence="7">Mycofactocin radical SAM maturase MftC</fullName>
        <ecNumber evidence="7">2.-.-.-</ecNumber>
    </submittedName>
</protein>
<dbReference type="InterPro" id="IPR026351">
    <property type="entry name" value="rSAM_ArsS-like"/>
</dbReference>
<dbReference type="SFLD" id="SFLDG01067">
    <property type="entry name" value="SPASM/twitch_domain_containing"/>
    <property type="match status" value="1"/>
</dbReference>
<evidence type="ECO:0000313" key="7">
    <source>
        <dbReference type="EMBL" id="ASC69643.1"/>
    </source>
</evidence>
<feature type="domain" description="Radical SAM core" evidence="5">
    <location>
        <begin position="62"/>
        <end position="199"/>
    </location>
</feature>
<dbReference type="Proteomes" id="UP000191901">
    <property type="component" value="Chromosome"/>
</dbReference>
<keyword evidence="3" id="KW-0408">Iron</keyword>
<accession>A0A1Z3HHA3</accession>
<reference evidence="7 8" key="1">
    <citation type="journal article" date="2016" name="Biochim. Biophys. Acta">
        <title>Characterization of red-shifted phycobilisomes isolated from the chlorophyll f-containing cyanobacterium Halomicronema hongdechloris.</title>
        <authorList>
            <person name="Li Y."/>
            <person name="Lin Y."/>
            <person name="Garvey C.J."/>
            <person name="Birch D."/>
            <person name="Corkery R.W."/>
            <person name="Loughlin P.C."/>
            <person name="Scheer H."/>
            <person name="Willows R.D."/>
            <person name="Chen M."/>
        </authorList>
    </citation>
    <scope>NUCLEOTIDE SEQUENCE [LARGE SCALE GENOMIC DNA]</scope>
    <source>
        <strain evidence="7 8">C2206</strain>
    </source>
</reference>
<keyword evidence="2" id="KW-0479">Metal-binding</keyword>
<evidence type="ECO:0000256" key="2">
    <source>
        <dbReference type="ARBA" id="ARBA00022723"/>
    </source>
</evidence>
<dbReference type="Pfam" id="PF12345">
    <property type="entry name" value="DUF3641"/>
    <property type="match status" value="1"/>
</dbReference>
<keyword evidence="8" id="KW-1185">Reference proteome</keyword>
<sequence>MLIATDCAQLSALAPSLFCLLLFANLDKFMVSSLNSQPTTATPFEHTLGTPLTKQPITVLQINLGRRCNLACTHCHVEAGPKRTEELSPQVCEQLVEIIRRFPQIETVDLTGGAPEMNYGFRPIAEAARVTGKTVIVRSNLTIFFEPGYGDLPEYFATHQLHVVASLPCYLEDNVDRQRGSGVYNASIRALQRLNHLGYGRIPKLGLDLVYNPPVPHDSNFYLTPHQANLEQAYKTYLKEHFDIDFNHLFTLTNLPIGRVKHSLQKKGLCQPYTKFLENHHNPNTVAHLMCRNQLSVDYLGNIYDCDFNQMEGVRSHLPDGTPISLSTLLQTNNLDVIQTIQTRPYCYGCTAGAGSSCGGALL</sequence>
<dbReference type="SUPFAM" id="SSF102114">
    <property type="entry name" value="Radical SAM enzymes"/>
    <property type="match status" value="1"/>
</dbReference>
<dbReference type="SFLD" id="SFLDS00029">
    <property type="entry name" value="Radical_SAM"/>
    <property type="match status" value="1"/>
</dbReference>
<dbReference type="Gene3D" id="3.20.20.70">
    <property type="entry name" value="Aldolase class I"/>
    <property type="match status" value="1"/>
</dbReference>
<evidence type="ECO:0000256" key="3">
    <source>
        <dbReference type="ARBA" id="ARBA00023004"/>
    </source>
</evidence>
<keyword evidence="7" id="KW-0808">Transferase</keyword>
<gene>
    <name evidence="7" type="primary">mftC</name>
    <name evidence="7" type="ORF">XM38_005720</name>
</gene>
<evidence type="ECO:0000256" key="4">
    <source>
        <dbReference type="ARBA" id="ARBA00023014"/>
    </source>
</evidence>
<keyword evidence="1" id="KW-0949">S-adenosyl-L-methionine</keyword>
<proteinExistence type="predicted"/>
<organism evidence="7 8">
    <name type="scientific">Halomicronema hongdechloris C2206</name>
    <dbReference type="NCBI Taxonomy" id="1641165"/>
    <lineage>
        <taxon>Bacteria</taxon>
        <taxon>Bacillati</taxon>
        <taxon>Cyanobacteriota</taxon>
        <taxon>Cyanophyceae</taxon>
        <taxon>Nodosilineales</taxon>
        <taxon>Nodosilineaceae</taxon>
        <taxon>Halomicronema</taxon>
    </lineage>
</organism>
<dbReference type="GO" id="GO:0016740">
    <property type="term" value="F:transferase activity"/>
    <property type="evidence" value="ECO:0007669"/>
    <property type="project" value="UniProtKB-KW"/>
</dbReference>
<dbReference type="GO" id="GO:0051536">
    <property type="term" value="F:iron-sulfur cluster binding"/>
    <property type="evidence" value="ECO:0007669"/>
    <property type="project" value="UniProtKB-KW"/>
</dbReference>
<evidence type="ECO:0000259" key="6">
    <source>
        <dbReference type="Pfam" id="PF12345"/>
    </source>
</evidence>
<dbReference type="InterPro" id="IPR007197">
    <property type="entry name" value="rSAM"/>
</dbReference>
<dbReference type="EC" id="2.-.-.-" evidence="7"/>
<evidence type="ECO:0000313" key="8">
    <source>
        <dbReference type="Proteomes" id="UP000191901"/>
    </source>
</evidence>
<name>A0A1Z3HHA3_9CYAN</name>